<sequence length="264" mass="26898">MAASSPPLQSARLSGRVALVTGALGGIGAAIAARFASEGASVWLADLAPDGVDRAREIAGDGARYLRLDVTCEADWQAAAKHIGGSLDILVNNAGIAPTGDVADMPVDDWRRAMRVNAEGAFLGARTMRPLLAEAGGGGRGWASVISISSILGMVGMAQSSAYAASKGAVRMLSRSLAVEFASAGLPIRVNSVHPGFVRTAMTERGSAEMDGEGDLLAALAAMTPMRRLATAGEIAAAVLFLGSDESSFITGAELVVDGGWTAR</sequence>
<reference evidence="3" key="1">
    <citation type="submission" date="2023-04" db="EMBL/GenBank/DDBJ databases">
        <title>Sphingomonas sp. MAHUQ-71 isolated from rice field.</title>
        <authorList>
            <person name="Huq M.A."/>
        </authorList>
    </citation>
    <scope>NUCLEOTIDE SEQUENCE</scope>
    <source>
        <strain evidence="3">MAHUQ-71</strain>
    </source>
</reference>
<dbReference type="RefSeq" id="WP_281042697.1">
    <property type="nucleotide sequence ID" value="NZ_JARYGZ010000001.1"/>
</dbReference>
<name>A0ABT6MWH5_9SPHN</name>
<dbReference type="InterPro" id="IPR002347">
    <property type="entry name" value="SDR_fam"/>
</dbReference>
<dbReference type="PANTHER" id="PTHR43477">
    <property type="entry name" value="DIHYDROANTICAPSIN 7-DEHYDROGENASE"/>
    <property type="match status" value="1"/>
</dbReference>
<dbReference type="Proteomes" id="UP001160625">
    <property type="component" value="Unassembled WGS sequence"/>
</dbReference>
<dbReference type="Gene3D" id="3.40.50.720">
    <property type="entry name" value="NAD(P)-binding Rossmann-like Domain"/>
    <property type="match status" value="1"/>
</dbReference>
<evidence type="ECO:0000256" key="1">
    <source>
        <dbReference type="ARBA" id="ARBA00006484"/>
    </source>
</evidence>
<evidence type="ECO:0000256" key="2">
    <source>
        <dbReference type="ARBA" id="ARBA00023002"/>
    </source>
</evidence>
<dbReference type="SUPFAM" id="SSF51735">
    <property type="entry name" value="NAD(P)-binding Rossmann-fold domains"/>
    <property type="match status" value="1"/>
</dbReference>
<proteinExistence type="inferred from homology"/>
<dbReference type="Pfam" id="PF13561">
    <property type="entry name" value="adh_short_C2"/>
    <property type="match status" value="1"/>
</dbReference>
<dbReference type="InterPro" id="IPR051122">
    <property type="entry name" value="SDR_DHRS6-like"/>
</dbReference>
<dbReference type="PRINTS" id="PR00081">
    <property type="entry name" value="GDHRDH"/>
</dbReference>
<comment type="similarity">
    <text evidence="1">Belongs to the short-chain dehydrogenases/reductases (SDR) family.</text>
</comment>
<dbReference type="EMBL" id="JARYGZ010000001">
    <property type="protein sequence ID" value="MDH7637340.1"/>
    <property type="molecule type" value="Genomic_DNA"/>
</dbReference>
<dbReference type="PANTHER" id="PTHR43477:SF1">
    <property type="entry name" value="DIHYDROANTICAPSIN 7-DEHYDROGENASE"/>
    <property type="match status" value="1"/>
</dbReference>
<keyword evidence="4" id="KW-1185">Reference proteome</keyword>
<dbReference type="PROSITE" id="PS00061">
    <property type="entry name" value="ADH_SHORT"/>
    <property type="match status" value="1"/>
</dbReference>
<gene>
    <name evidence="3" type="ORF">QGN17_01230</name>
</gene>
<accession>A0ABT6MWH5</accession>
<dbReference type="InterPro" id="IPR036291">
    <property type="entry name" value="NAD(P)-bd_dom_sf"/>
</dbReference>
<evidence type="ECO:0000313" key="3">
    <source>
        <dbReference type="EMBL" id="MDH7637340.1"/>
    </source>
</evidence>
<keyword evidence="2" id="KW-0560">Oxidoreductase</keyword>
<dbReference type="InterPro" id="IPR020904">
    <property type="entry name" value="Sc_DH/Rdtase_CS"/>
</dbReference>
<protein>
    <submittedName>
        <fullName evidence="3">SDR family oxidoreductase</fullName>
    </submittedName>
</protein>
<comment type="caution">
    <text evidence="3">The sequence shown here is derived from an EMBL/GenBank/DDBJ whole genome shotgun (WGS) entry which is preliminary data.</text>
</comment>
<organism evidence="3 4">
    <name type="scientific">Sphingomonas oryzagri</name>
    <dbReference type="NCBI Taxonomy" id="3042314"/>
    <lineage>
        <taxon>Bacteria</taxon>
        <taxon>Pseudomonadati</taxon>
        <taxon>Pseudomonadota</taxon>
        <taxon>Alphaproteobacteria</taxon>
        <taxon>Sphingomonadales</taxon>
        <taxon>Sphingomonadaceae</taxon>
        <taxon>Sphingomonas</taxon>
    </lineage>
</organism>
<dbReference type="PRINTS" id="PR00080">
    <property type="entry name" value="SDRFAMILY"/>
</dbReference>
<evidence type="ECO:0000313" key="4">
    <source>
        <dbReference type="Proteomes" id="UP001160625"/>
    </source>
</evidence>